<dbReference type="InterPro" id="IPR000209">
    <property type="entry name" value="Peptidase_S8/S53_dom"/>
</dbReference>
<evidence type="ECO:0000313" key="10">
    <source>
        <dbReference type="Proteomes" id="UP001204144"/>
    </source>
</evidence>
<feature type="domain" description="Peptidase S8/S53" evidence="8">
    <location>
        <begin position="151"/>
        <end position="389"/>
    </location>
</feature>
<evidence type="ECO:0000259" key="8">
    <source>
        <dbReference type="Pfam" id="PF00082"/>
    </source>
</evidence>
<dbReference type="Proteomes" id="UP001204144">
    <property type="component" value="Unassembled WGS sequence"/>
</dbReference>
<dbReference type="SUPFAM" id="SSF52743">
    <property type="entry name" value="Subtilisin-like"/>
    <property type="match status" value="1"/>
</dbReference>
<dbReference type="PROSITE" id="PS00137">
    <property type="entry name" value="SUBTILASE_HIS"/>
    <property type="match status" value="1"/>
</dbReference>
<reference evidence="9 10" key="1">
    <citation type="submission" date="2018-11" db="EMBL/GenBank/DDBJ databases">
        <title>Novel bacteria species description.</title>
        <authorList>
            <person name="Han J.-H."/>
        </authorList>
    </citation>
    <scope>NUCLEOTIDE SEQUENCE [LARGE SCALE GENOMIC DNA]</scope>
    <source>
        <strain evidence="9 10">KCTC23259</strain>
    </source>
</reference>
<evidence type="ECO:0000313" key="9">
    <source>
        <dbReference type="EMBL" id="MCP9762708.1"/>
    </source>
</evidence>
<evidence type="ECO:0000256" key="6">
    <source>
        <dbReference type="ARBA" id="ARBA00022825"/>
    </source>
</evidence>
<gene>
    <name evidence="9" type="ORF">EGI31_07045</name>
</gene>
<dbReference type="InterPro" id="IPR050131">
    <property type="entry name" value="Peptidase_S8_subtilisin-like"/>
</dbReference>
<feature type="active site" description="Charge relay system" evidence="7">
    <location>
        <position position="160"/>
    </location>
</feature>
<dbReference type="InterPro" id="IPR036852">
    <property type="entry name" value="Peptidase_S8/S53_dom_sf"/>
</dbReference>
<dbReference type="PANTHER" id="PTHR43806:SF11">
    <property type="entry name" value="CEREVISIN-RELATED"/>
    <property type="match status" value="1"/>
</dbReference>
<dbReference type="InterPro" id="IPR015500">
    <property type="entry name" value="Peptidase_S8_subtilisin-rel"/>
</dbReference>
<dbReference type="InterPro" id="IPR034084">
    <property type="entry name" value="Thermitase-like_dom"/>
</dbReference>
<keyword evidence="10" id="KW-1185">Reference proteome</keyword>
<feature type="active site" description="Charge relay system" evidence="7">
    <location>
        <position position="197"/>
    </location>
</feature>
<keyword evidence="4 7" id="KW-0645">Protease</keyword>
<comment type="similarity">
    <text evidence="2 7">Belongs to the peptidase S8 family.</text>
</comment>
<accession>A0AAE3H0X8</accession>
<dbReference type="EMBL" id="RJUF01000014">
    <property type="protein sequence ID" value="MCP9762708.1"/>
    <property type="molecule type" value="Genomic_DNA"/>
</dbReference>
<dbReference type="GO" id="GO:0006508">
    <property type="term" value="P:proteolysis"/>
    <property type="evidence" value="ECO:0007669"/>
    <property type="project" value="UniProtKB-KW"/>
</dbReference>
<keyword evidence="3" id="KW-0964">Secreted</keyword>
<dbReference type="PRINTS" id="PR00723">
    <property type="entry name" value="SUBTILISIN"/>
</dbReference>
<keyword evidence="6 7" id="KW-0720">Serine protease</keyword>
<protein>
    <submittedName>
        <fullName evidence="9">Peptidase S8</fullName>
    </submittedName>
</protein>
<evidence type="ECO:0000256" key="3">
    <source>
        <dbReference type="ARBA" id="ARBA00022525"/>
    </source>
</evidence>
<dbReference type="PROSITE" id="PS51892">
    <property type="entry name" value="SUBTILASE"/>
    <property type="match status" value="1"/>
</dbReference>
<evidence type="ECO:0000256" key="7">
    <source>
        <dbReference type="PROSITE-ProRule" id="PRU01240"/>
    </source>
</evidence>
<dbReference type="GO" id="GO:0005576">
    <property type="term" value="C:extracellular region"/>
    <property type="evidence" value="ECO:0007669"/>
    <property type="project" value="UniProtKB-SubCell"/>
</dbReference>
<dbReference type="AlphaFoldDB" id="A0AAE3H0X8"/>
<comment type="caution">
    <text evidence="9">The sequence shown here is derived from an EMBL/GenBank/DDBJ whole genome shotgun (WGS) entry which is preliminary data.</text>
</comment>
<evidence type="ECO:0000256" key="1">
    <source>
        <dbReference type="ARBA" id="ARBA00004613"/>
    </source>
</evidence>
<dbReference type="RefSeq" id="WP_255036480.1">
    <property type="nucleotide sequence ID" value="NZ_RJUF01000014.1"/>
</dbReference>
<feature type="active site" description="Charge relay system" evidence="7">
    <location>
        <position position="353"/>
    </location>
</feature>
<keyword evidence="5 7" id="KW-0378">Hydrolase</keyword>
<evidence type="ECO:0000256" key="5">
    <source>
        <dbReference type="ARBA" id="ARBA00022801"/>
    </source>
</evidence>
<dbReference type="GO" id="GO:0004252">
    <property type="term" value="F:serine-type endopeptidase activity"/>
    <property type="evidence" value="ECO:0007669"/>
    <property type="project" value="UniProtKB-UniRule"/>
</dbReference>
<sequence length="944" mass="101287">MKYWLGLFFTVLFWFNALSQKKLTEFSEGEIYIRVKPQFGKMIKSTTKALNVATEAPFISNTIATSNISKIEKPFSNLKNRDLNNIIRLKLKDSDKIDDIIDQLKQDGYYVYVEKVPIRKIISAPNDTDFGSQWSLTKIKADQAWDVNPGGNPVVVAVVDNAIETNHPDLAANMVAGKDMSSLADTDPNPPNASFSHGTHVAGIVSAVTNNALGIASAGNNKVKIMPIKATPDNGSFNSIYYGFEGIRWAVDNGAKIVSLSWGGPGFSQAEQDVIDYAYNRGVMVVAAAGNDNNDELSYPAAYNHVISVASLDINDARSSFSSYGNTVDISAPGRGILSTIPFGTYASFSGTSMATPLVSSCLAYIWSCFPSLTMAQLENVLKSTADDISSVNPSFVGQLGSGRVNLLNAVACLNENLASVSLSVSPSRYFCVGDSAIISTPLVAGTNYVWRRNGVILPDTDNSFTATQDGNYTLTVSKGFCVKTVESKPVVYNVTQTQTPSVNNLEDRYCSAKLDTLVATSPACSFPDFYQKIYSGPTVGFDGFEQSGSDITVNMTDAIGLIDSLEVTISWHKKDGGGATSCSTADGGGVPFNEEVGFKLLSPSGQLYDLIAEGTYARGTASSGLVTMVFKNNAPIVGISPVSGNFSPRTSFSTLVGEFPNGIWKLLPVDNSLLDPLCVSGFGIKIYTNAHLAVQSTTWWDASVGGNLLSNSEQLVRSNLPLGSNYYYAQSQCTGLCPSPRQKAEIFVKSTPEIFGFPFENVSITVPQADEIANSTNIQFSKNTQNQFSVTGTNQNNQAFSYQISAIAPHVSPVSVCDSVDFVLIATGCSGPVLWSNGETNAGIIIQNLKTNLSITAVCLQNWNCPVPPPTDFNFVRATEDKLVNGVIMANSSQNIFAKDLTSVQKIQPVSNVLYQASESILLSPGFVAEKGNVFKAQIGNCF</sequence>
<evidence type="ECO:0000256" key="2">
    <source>
        <dbReference type="ARBA" id="ARBA00011073"/>
    </source>
</evidence>
<dbReference type="NCBIfam" id="NF045639">
    <property type="entry name" value="GCX_COOH"/>
    <property type="match status" value="1"/>
</dbReference>
<dbReference type="PANTHER" id="PTHR43806">
    <property type="entry name" value="PEPTIDASE S8"/>
    <property type="match status" value="1"/>
</dbReference>
<dbReference type="CDD" id="cd07484">
    <property type="entry name" value="Peptidases_S8_Thermitase_like"/>
    <property type="match status" value="1"/>
</dbReference>
<dbReference type="Pfam" id="PF00082">
    <property type="entry name" value="Peptidase_S8"/>
    <property type="match status" value="1"/>
</dbReference>
<organism evidence="9 10">
    <name type="scientific">Lacihabitans soyangensis</name>
    <dbReference type="NCBI Taxonomy" id="869394"/>
    <lineage>
        <taxon>Bacteria</taxon>
        <taxon>Pseudomonadati</taxon>
        <taxon>Bacteroidota</taxon>
        <taxon>Cytophagia</taxon>
        <taxon>Cytophagales</taxon>
        <taxon>Leadbetterellaceae</taxon>
        <taxon>Lacihabitans</taxon>
    </lineage>
</organism>
<dbReference type="InterPro" id="IPR055015">
    <property type="entry name" value="GCX_COOH"/>
</dbReference>
<evidence type="ECO:0000256" key="4">
    <source>
        <dbReference type="ARBA" id="ARBA00022670"/>
    </source>
</evidence>
<dbReference type="InterPro" id="IPR022398">
    <property type="entry name" value="Peptidase_S8_His-AS"/>
</dbReference>
<comment type="subcellular location">
    <subcellularLocation>
        <location evidence="1">Secreted</location>
    </subcellularLocation>
</comment>
<name>A0AAE3H0X8_9BACT</name>
<dbReference type="Gene3D" id="3.40.50.200">
    <property type="entry name" value="Peptidase S8/S53 domain"/>
    <property type="match status" value="1"/>
</dbReference>
<proteinExistence type="inferred from homology"/>